<dbReference type="InterPro" id="IPR004089">
    <property type="entry name" value="MCPsignal_dom"/>
</dbReference>
<name>A0ABS5ZJ69_9GAMM</name>
<evidence type="ECO:0000256" key="5">
    <source>
        <dbReference type="ARBA" id="ARBA00023136"/>
    </source>
</evidence>
<evidence type="ECO:0000256" key="7">
    <source>
        <dbReference type="ARBA" id="ARBA00029447"/>
    </source>
</evidence>
<dbReference type="RefSeq" id="WP_215821583.1">
    <property type="nucleotide sequence ID" value="NZ_JAGSOY010000071.1"/>
</dbReference>
<evidence type="ECO:0000256" key="8">
    <source>
        <dbReference type="PROSITE-ProRule" id="PRU00284"/>
    </source>
</evidence>
<evidence type="ECO:0000256" key="3">
    <source>
        <dbReference type="ARBA" id="ARBA00022692"/>
    </source>
</evidence>
<keyword evidence="3 10" id="KW-0812">Transmembrane</keyword>
<dbReference type="InterPro" id="IPR004090">
    <property type="entry name" value="Chemotax_Me-accpt_rcpt"/>
</dbReference>
<dbReference type="Gene3D" id="1.10.287.950">
    <property type="entry name" value="Methyl-accepting chemotaxis protein"/>
    <property type="match status" value="1"/>
</dbReference>
<dbReference type="SMART" id="SM01049">
    <property type="entry name" value="Cache_2"/>
    <property type="match status" value="1"/>
</dbReference>
<feature type="domain" description="HAMP" evidence="12">
    <location>
        <begin position="208"/>
        <end position="260"/>
    </location>
</feature>
<dbReference type="Pfam" id="PF17200">
    <property type="entry name" value="sCache_2"/>
    <property type="match status" value="1"/>
</dbReference>
<evidence type="ECO:0000256" key="1">
    <source>
        <dbReference type="ARBA" id="ARBA00004651"/>
    </source>
</evidence>
<dbReference type="Pfam" id="PF00672">
    <property type="entry name" value="HAMP"/>
    <property type="match status" value="1"/>
</dbReference>
<dbReference type="CDD" id="cd06225">
    <property type="entry name" value="HAMP"/>
    <property type="match status" value="1"/>
</dbReference>
<dbReference type="PANTHER" id="PTHR32089:SF119">
    <property type="entry name" value="METHYL-ACCEPTING CHEMOTAXIS PROTEIN CTPL"/>
    <property type="match status" value="1"/>
</dbReference>
<dbReference type="Gene3D" id="3.30.450.20">
    <property type="entry name" value="PAS domain"/>
    <property type="match status" value="1"/>
</dbReference>
<evidence type="ECO:0000259" key="11">
    <source>
        <dbReference type="PROSITE" id="PS50111"/>
    </source>
</evidence>
<comment type="caution">
    <text evidence="13">The sequence shown here is derived from an EMBL/GenBank/DDBJ whole genome shotgun (WGS) entry which is preliminary data.</text>
</comment>
<proteinExistence type="inferred from homology"/>
<dbReference type="PRINTS" id="PR00260">
    <property type="entry name" value="CHEMTRNSDUCR"/>
</dbReference>
<dbReference type="SUPFAM" id="SSF58104">
    <property type="entry name" value="Methyl-accepting chemotaxis protein (MCP) signaling domain"/>
    <property type="match status" value="1"/>
</dbReference>
<evidence type="ECO:0000256" key="6">
    <source>
        <dbReference type="ARBA" id="ARBA00023224"/>
    </source>
</evidence>
<evidence type="ECO:0000313" key="14">
    <source>
        <dbReference type="Proteomes" id="UP000690515"/>
    </source>
</evidence>
<feature type="compositionally biased region" description="Polar residues" evidence="9">
    <location>
        <begin position="308"/>
        <end position="325"/>
    </location>
</feature>
<organism evidence="13 14">
    <name type="scientific">Zooshikella harenae</name>
    <dbReference type="NCBI Taxonomy" id="2827238"/>
    <lineage>
        <taxon>Bacteria</taxon>
        <taxon>Pseudomonadati</taxon>
        <taxon>Pseudomonadota</taxon>
        <taxon>Gammaproteobacteria</taxon>
        <taxon>Oceanospirillales</taxon>
        <taxon>Zooshikellaceae</taxon>
        <taxon>Zooshikella</taxon>
    </lineage>
</organism>
<gene>
    <name evidence="13" type="ORF">KCG35_19695</name>
</gene>
<dbReference type="PROSITE" id="PS50111">
    <property type="entry name" value="CHEMOTAXIS_TRANSDUC_2"/>
    <property type="match status" value="1"/>
</dbReference>
<protein>
    <submittedName>
        <fullName evidence="13">Methyl-accepting chemotaxis protein</fullName>
    </submittedName>
</protein>
<feature type="transmembrane region" description="Helical" evidence="10">
    <location>
        <begin position="189"/>
        <end position="206"/>
    </location>
</feature>
<comment type="similarity">
    <text evidence="7">Belongs to the methyl-accepting chemotaxis (MCP) protein family.</text>
</comment>
<comment type="subcellular location">
    <subcellularLocation>
        <location evidence="1">Cell membrane</location>
        <topology evidence="1">Multi-pass membrane protein</topology>
    </subcellularLocation>
</comment>
<reference evidence="13 14" key="1">
    <citation type="submission" date="2021-04" db="EMBL/GenBank/DDBJ databases">
        <authorList>
            <person name="Pira H."/>
            <person name="Risdian C."/>
            <person name="Wink J."/>
        </authorList>
    </citation>
    <scope>NUCLEOTIDE SEQUENCE [LARGE SCALE GENOMIC DNA]</scope>
    <source>
        <strain evidence="13 14">WH53</strain>
    </source>
</reference>
<dbReference type="PROSITE" id="PS50885">
    <property type="entry name" value="HAMP"/>
    <property type="match status" value="1"/>
</dbReference>
<keyword evidence="2" id="KW-1003">Cell membrane</keyword>
<dbReference type="EMBL" id="JAGSOY010000071">
    <property type="protein sequence ID" value="MBU2713296.1"/>
    <property type="molecule type" value="Genomic_DNA"/>
</dbReference>
<dbReference type="SMART" id="SM00304">
    <property type="entry name" value="HAMP"/>
    <property type="match status" value="2"/>
</dbReference>
<evidence type="ECO:0000256" key="10">
    <source>
        <dbReference type="SAM" id="Phobius"/>
    </source>
</evidence>
<dbReference type="SMART" id="SM00283">
    <property type="entry name" value="MA"/>
    <property type="match status" value="1"/>
</dbReference>
<evidence type="ECO:0000256" key="9">
    <source>
        <dbReference type="SAM" id="MobiDB-lite"/>
    </source>
</evidence>
<feature type="domain" description="Methyl-accepting transducer" evidence="11">
    <location>
        <begin position="265"/>
        <end position="501"/>
    </location>
</feature>
<evidence type="ECO:0000313" key="13">
    <source>
        <dbReference type="EMBL" id="MBU2713296.1"/>
    </source>
</evidence>
<dbReference type="Proteomes" id="UP000690515">
    <property type="component" value="Unassembled WGS sequence"/>
</dbReference>
<dbReference type="Pfam" id="PF00015">
    <property type="entry name" value="MCPsignal"/>
    <property type="match status" value="1"/>
</dbReference>
<sequence>MTLSLGKKIGLLVAFLLVLLVIKDIVVGYQEKNKLFTQRQHEASALTEVIHSVLTYYQSQQGSLGREKAQAMALETINEIRFNEGNYFWINDLNNKFLAHPMLPEKVGKDMTDLKGPDGVYPIREATKTAKAGGGAFFYHWQKPGFSKDEVFPKMSYARLYKPWGWVIGTGSYVDDVESEFFSSTLQRLSVSLVLIIIGVVVSWRLTKHITHRIKAVEQGLEQAAEGKLQQNLQVEGQDEVACMTRSFQAMVGSVRSLVDSLKKTTSTLQEEAQAILHTAEKSDSAFNQQNSELDQLAAAMNEMVASSQEVARNAHSTSESSNQARKVAEEGGQAVQSNMTAISTLATDVQKAVDAVAEVDNDMAKIEGFVGQIQDISEQTNLLALNAAIEAARAGEQGRGFAVVADEVRTLAQRTQTSTKEIQDMIASLKSSVTDVVNLMSANKTSADQSVERAEVAANTLTSIIERIQEIDDMNSQIAAASEEQTAVFDEMNRSINSIAKLSSEVSENVQQSLKQSDMMKDISENFANMLVHYQ</sequence>
<keyword evidence="4 10" id="KW-1133">Transmembrane helix</keyword>
<dbReference type="InterPro" id="IPR033480">
    <property type="entry name" value="sCache_2"/>
</dbReference>
<dbReference type="InterPro" id="IPR003660">
    <property type="entry name" value="HAMP_dom"/>
</dbReference>
<evidence type="ECO:0000259" key="12">
    <source>
        <dbReference type="PROSITE" id="PS50885"/>
    </source>
</evidence>
<dbReference type="CDD" id="cd11386">
    <property type="entry name" value="MCP_signal"/>
    <property type="match status" value="1"/>
</dbReference>
<keyword evidence="6 8" id="KW-0807">Transducer</keyword>
<accession>A0ABS5ZJ69</accession>
<evidence type="ECO:0000256" key="2">
    <source>
        <dbReference type="ARBA" id="ARBA00022475"/>
    </source>
</evidence>
<evidence type="ECO:0000256" key="4">
    <source>
        <dbReference type="ARBA" id="ARBA00022989"/>
    </source>
</evidence>
<keyword evidence="14" id="KW-1185">Reference proteome</keyword>
<keyword evidence="5 10" id="KW-0472">Membrane</keyword>
<feature type="region of interest" description="Disordered" evidence="9">
    <location>
        <begin position="308"/>
        <end position="333"/>
    </location>
</feature>
<dbReference type="PANTHER" id="PTHR32089">
    <property type="entry name" value="METHYL-ACCEPTING CHEMOTAXIS PROTEIN MCPB"/>
    <property type="match status" value="1"/>
</dbReference>